<dbReference type="OrthoDB" id="5293813at2759"/>
<keyword evidence="3" id="KW-1185">Reference proteome</keyword>
<keyword evidence="1" id="KW-0472">Membrane</keyword>
<reference evidence="2" key="1">
    <citation type="journal article" date="2020" name="Stud. Mycol.">
        <title>101 Dothideomycetes genomes: a test case for predicting lifestyles and emergence of pathogens.</title>
        <authorList>
            <person name="Haridas S."/>
            <person name="Albert R."/>
            <person name="Binder M."/>
            <person name="Bloem J."/>
            <person name="Labutti K."/>
            <person name="Salamov A."/>
            <person name="Andreopoulos B."/>
            <person name="Baker S."/>
            <person name="Barry K."/>
            <person name="Bills G."/>
            <person name="Bluhm B."/>
            <person name="Cannon C."/>
            <person name="Castanera R."/>
            <person name="Culley D."/>
            <person name="Daum C."/>
            <person name="Ezra D."/>
            <person name="Gonzalez J."/>
            <person name="Henrissat B."/>
            <person name="Kuo A."/>
            <person name="Liang C."/>
            <person name="Lipzen A."/>
            <person name="Lutzoni F."/>
            <person name="Magnuson J."/>
            <person name="Mondo S."/>
            <person name="Nolan M."/>
            <person name="Ohm R."/>
            <person name="Pangilinan J."/>
            <person name="Park H.-J."/>
            <person name="Ramirez L."/>
            <person name="Alfaro M."/>
            <person name="Sun H."/>
            <person name="Tritt A."/>
            <person name="Yoshinaga Y."/>
            <person name="Zwiers L.-H."/>
            <person name="Turgeon B."/>
            <person name="Goodwin S."/>
            <person name="Spatafora J."/>
            <person name="Crous P."/>
            <person name="Grigoriev I."/>
        </authorList>
    </citation>
    <scope>NUCLEOTIDE SEQUENCE</scope>
    <source>
        <strain evidence="2">CBS 183.55</strain>
    </source>
</reference>
<proteinExistence type="predicted"/>
<dbReference type="AlphaFoldDB" id="A0A6A5RI49"/>
<feature type="transmembrane region" description="Helical" evidence="1">
    <location>
        <begin position="17"/>
        <end position="39"/>
    </location>
</feature>
<keyword evidence="1" id="KW-0812">Transmembrane</keyword>
<name>A0A6A5RI49_9PLEO</name>
<accession>A0A6A5RI49</accession>
<sequence>MPCIICARSPVNQGFLFVMRVSIVYLAALITSFTTAAPVGKRQSGLSPNGNYFPLQNGFPNPDRDGEIAIQDGAHGTLPNGPPPPALSAEGVTNLKLIALNELFEVAFFTELIYNVTNKVSGYDLGMGHDYMLDSLKAIVNQEELHVLNANGALEHFKKEKIQPCKYNFPVTDFQTAIALAGTFTDVVLGTLQDVNQIFAKNQDDGLVRAVTSVVGNEAEQEGFFRLMQKKRPSSQPFVTTATRDFAFTAIQDFVIEGSCPNIGTIPLKRFKPLTVETKTIPAENQNVKFSFNAKDAGMYDTNDMRLTYLNGQNQAIVKKFENIKMEGGKVFFEANFPYDDFLMNGLTIAAVTIGADEFDNADKMAEAAVFGPGLIEID</sequence>
<dbReference type="RefSeq" id="XP_033447501.1">
    <property type="nucleotide sequence ID" value="XM_033590060.1"/>
</dbReference>
<evidence type="ECO:0000313" key="2">
    <source>
        <dbReference type="EMBL" id="KAF1927249.1"/>
    </source>
</evidence>
<dbReference type="Proteomes" id="UP000800082">
    <property type="component" value="Unassembled WGS sequence"/>
</dbReference>
<organism evidence="2 3">
    <name type="scientific">Didymella exigua CBS 183.55</name>
    <dbReference type="NCBI Taxonomy" id="1150837"/>
    <lineage>
        <taxon>Eukaryota</taxon>
        <taxon>Fungi</taxon>
        <taxon>Dikarya</taxon>
        <taxon>Ascomycota</taxon>
        <taxon>Pezizomycotina</taxon>
        <taxon>Dothideomycetes</taxon>
        <taxon>Pleosporomycetidae</taxon>
        <taxon>Pleosporales</taxon>
        <taxon>Pleosporineae</taxon>
        <taxon>Didymellaceae</taxon>
        <taxon>Didymella</taxon>
    </lineage>
</organism>
<dbReference type="Pfam" id="PF13668">
    <property type="entry name" value="Ferritin_2"/>
    <property type="match status" value="1"/>
</dbReference>
<gene>
    <name evidence="2" type="ORF">M421DRAFT_394350</name>
</gene>
<keyword evidence="1" id="KW-1133">Transmembrane helix</keyword>
<dbReference type="GeneID" id="54347715"/>
<evidence type="ECO:0000256" key="1">
    <source>
        <dbReference type="SAM" id="Phobius"/>
    </source>
</evidence>
<evidence type="ECO:0000313" key="3">
    <source>
        <dbReference type="Proteomes" id="UP000800082"/>
    </source>
</evidence>
<dbReference type="EMBL" id="ML978973">
    <property type="protein sequence ID" value="KAF1927249.1"/>
    <property type="molecule type" value="Genomic_DNA"/>
</dbReference>
<protein>
    <submittedName>
        <fullName evidence="2">Late sexual development protein</fullName>
    </submittedName>
</protein>